<gene>
    <name evidence="11 16" type="primary">guaB</name>
    <name evidence="16" type="ORF">IXC47_17375</name>
</gene>
<evidence type="ECO:0000256" key="3">
    <source>
        <dbReference type="ARBA" id="ARBA00022723"/>
    </source>
</evidence>
<comment type="catalytic activity">
    <reaction evidence="10 11 14">
        <text>IMP + NAD(+) + H2O = XMP + NADH + H(+)</text>
        <dbReference type="Rhea" id="RHEA:11708"/>
        <dbReference type="ChEBI" id="CHEBI:15377"/>
        <dbReference type="ChEBI" id="CHEBI:15378"/>
        <dbReference type="ChEBI" id="CHEBI:57464"/>
        <dbReference type="ChEBI" id="CHEBI:57540"/>
        <dbReference type="ChEBI" id="CHEBI:57945"/>
        <dbReference type="ChEBI" id="CHEBI:58053"/>
        <dbReference type="EC" id="1.1.1.205"/>
    </reaction>
</comment>
<dbReference type="Pfam" id="PF00478">
    <property type="entry name" value="IMPDH"/>
    <property type="match status" value="1"/>
</dbReference>
<feature type="binding site" description="in other chain" evidence="11">
    <location>
        <position position="298"/>
    </location>
    <ligand>
        <name>K(+)</name>
        <dbReference type="ChEBI" id="CHEBI:29103"/>
        <note>ligand shared between two tetrameric partners</note>
    </ligand>
</feature>
<evidence type="ECO:0000256" key="13">
    <source>
        <dbReference type="RuleBase" id="RU003927"/>
    </source>
</evidence>
<dbReference type="InterPro" id="IPR015875">
    <property type="entry name" value="IMP_DH/GMP_Rdtase_CS"/>
</dbReference>
<comment type="cofactor">
    <cofactor evidence="1 11">
        <name>K(+)</name>
        <dbReference type="ChEBI" id="CHEBI:29103"/>
    </cofactor>
</comment>
<keyword evidence="17" id="KW-1185">Reference proteome</keyword>
<evidence type="ECO:0000256" key="9">
    <source>
        <dbReference type="ARBA" id="ARBA00023122"/>
    </source>
</evidence>
<comment type="caution">
    <text evidence="16">The sequence shown here is derived from an EMBL/GenBank/DDBJ whole genome shotgun (WGS) entry which is preliminary data.</text>
</comment>
<dbReference type="PANTHER" id="PTHR11911:SF111">
    <property type="entry name" value="INOSINE-5'-MONOPHOSPHATE DEHYDROGENASE"/>
    <property type="match status" value="1"/>
</dbReference>
<dbReference type="Gene3D" id="3.20.20.70">
    <property type="entry name" value="Aldolase class I"/>
    <property type="match status" value="1"/>
</dbReference>
<evidence type="ECO:0000259" key="15">
    <source>
        <dbReference type="PROSITE" id="PS51371"/>
    </source>
</evidence>
<dbReference type="InterPro" id="IPR046342">
    <property type="entry name" value="CBS_dom_sf"/>
</dbReference>
<feature type="binding site" evidence="11">
    <location>
        <position position="414"/>
    </location>
    <ligand>
        <name>IMP</name>
        <dbReference type="ChEBI" id="CHEBI:58053"/>
    </ligand>
</feature>
<evidence type="ECO:0000256" key="4">
    <source>
        <dbReference type="ARBA" id="ARBA00022749"/>
    </source>
</evidence>
<dbReference type="SMART" id="SM00116">
    <property type="entry name" value="CBS"/>
    <property type="match status" value="2"/>
</dbReference>
<dbReference type="NCBIfam" id="TIGR01302">
    <property type="entry name" value="IMP_dehydrog"/>
    <property type="match status" value="1"/>
</dbReference>
<dbReference type="InterPro" id="IPR000644">
    <property type="entry name" value="CBS_dom"/>
</dbReference>
<dbReference type="SMART" id="SM01240">
    <property type="entry name" value="IMPDH"/>
    <property type="match status" value="1"/>
</dbReference>
<dbReference type="Pfam" id="PF00571">
    <property type="entry name" value="CBS"/>
    <property type="match status" value="2"/>
</dbReference>
<dbReference type="PROSITE" id="PS51371">
    <property type="entry name" value="CBS"/>
    <property type="match status" value="2"/>
</dbReference>
<feature type="binding site" description="in other chain" evidence="11">
    <location>
        <position position="300"/>
    </location>
    <ligand>
        <name>K(+)</name>
        <dbReference type="ChEBI" id="CHEBI:29103"/>
        <note>ligand shared between two tetrameric partners</note>
    </ligand>
</feature>
<dbReference type="CDD" id="cd04601">
    <property type="entry name" value="CBS_pair_IMPDH"/>
    <property type="match status" value="1"/>
</dbReference>
<feature type="binding site" evidence="11">
    <location>
        <position position="246"/>
    </location>
    <ligand>
        <name>NAD(+)</name>
        <dbReference type="ChEBI" id="CHEBI:57540"/>
    </ligand>
</feature>
<dbReference type="InterPro" id="IPR005990">
    <property type="entry name" value="IMP_DH"/>
</dbReference>
<evidence type="ECO:0000256" key="5">
    <source>
        <dbReference type="ARBA" id="ARBA00022755"/>
    </source>
</evidence>
<keyword evidence="5 11" id="KW-0658">Purine biosynthesis</keyword>
<feature type="domain" description="CBS" evidence="15">
    <location>
        <begin position="151"/>
        <end position="209"/>
    </location>
</feature>
<reference evidence="16 17" key="1">
    <citation type="submission" date="2020-11" db="EMBL/GenBank/DDBJ databases">
        <title>WGS of Herminiimonas contaminans strain Marseille-Q4544 isolated from planarians Schmidtea mediterranea.</title>
        <authorList>
            <person name="Kangale L."/>
        </authorList>
    </citation>
    <scope>NUCLEOTIDE SEQUENCE [LARGE SCALE GENOMIC DNA]</scope>
    <source>
        <strain evidence="16 17">Marseille-Q4544</strain>
    </source>
</reference>
<keyword evidence="3 11" id="KW-0479">Metal-binding</keyword>
<dbReference type="SUPFAM" id="SSF54631">
    <property type="entry name" value="CBS-domain pair"/>
    <property type="match status" value="1"/>
</dbReference>
<feature type="binding site" evidence="11">
    <location>
        <begin position="336"/>
        <end position="338"/>
    </location>
    <ligand>
        <name>IMP</name>
        <dbReference type="ChEBI" id="CHEBI:58053"/>
    </ligand>
</feature>
<evidence type="ECO:0000256" key="14">
    <source>
        <dbReference type="RuleBase" id="RU003928"/>
    </source>
</evidence>
<feature type="binding site" evidence="11">
    <location>
        <position position="301"/>
    </location>
    <ligand>
        <name>IMP</name>
        <dbReference type="ChEBI" id="CHEBI:58053"/>
    </ligand>
</feature>
<evidence type="ECO:0000256" key="1">
    <source>
        <dbReference type="ARBA" id="ARBA00001958"/>
    </source>
</evidence>
<proteinExistence type="inferred from homology"/>
<dbReference type="Proteomes" id="UP000657372">
    <property type="component" value="Unassembled WGS sequence"/>
</dbReference>
<dbReference type="InterPro" id="IPR001093">
    <property type="entry name" value="IMP_DH_GMPRt"/>
</dbReference>
<dbReference type="HAMAP" id="MF_01964">
    <property type="entry name" value="IMPDH"/>
    <property type="match status" value="1"/>
</dbReference>
<evidence type="ECO:0000256" key="11">
    <source>
        <dbReference type="HAMAP-Rule" id="MF_01964"/>
    </source>
</evidence>
<name>A0ABS0EX83_9BURK</name>
<feature type="binding site" evidence="11">
    <location>
        <begin position="383"/>
        <end position="387"/>
    </location>
    <ligand>
        <name>IMP</name>
        <dbReference type="ChEBI" id="CHEBI:58053"/>
    </ligand>
</feature>
<feature type="binding site" evidence="11">
    <location>
        <position position="469"/>
    </location>
    <ligand>
        <name>K(+)</name>
        <dbReference type="ChEBI" id="CHEBI:29103"/>
        <note>ligand shared between two tetrameric partners</note>
    </ligand>
</feature>
<keyword evidence="6 11" id="KW-0630">Potassium</keyword>
<dbReference type="PANTHER" id="PTHR11911">
    <property type="entry name" value="INOSINE-5-MONOPHOSPHATE DEHYDROGENASE RELATED"/>
    <property type="match status" value="1"/>
</dbReference>
<comment type="subunit">
    <text evidence="11">Homotetramer.</text>
</comment>
<keyword evidence="8 11" id="KW-0520">NAD</keyword>
<comment type="activity regulation">
    <text evidence="11">Mycophenolic acid (MPA) is a non-competitive inhibitor that prevents formation of the closed enzyme conformation by binding to the same site as the amobile flap. In contrast, mizoribine monophosphate (MZP) is a competitive inhibitor that induces the closed conformation. MPA is a potent inhibitor of mammalian IMPDHs but a poor inhibitor of the bacterial enzymes. MZP is a more potent inhibitor of bacterial IMPDH.</text>
</comment>
<keyword evidence="4 11" id="KW-0332">GMP biosynthesis</keyword>
<sequence>MRLLQKALTFDDVLLVPAYSDILPKDTSLVTRLSRNITLNIPLLSAAMDTVTEGRLAIAMAQEGGIGIIHKNLTAKEQAREVAKVKRFESGVVRDPITIPPDTKIRDVLALSQQHGISGFPVVEGKTVVGIITNRDLRFENELDAPVSSKMTPKDKLVYVPDGADLVEAKRLMNKHRLERVLVVNDAFELRGLITAKDIQKATEHPLASKDSQGKLRVGAAVGVGADNDERVDLLVKAGVDVIVVDTAHGHSKGVLDRVRWIKDNYKGVDVIGGNIATAAAALALVEHGADGVKVGIGPGSICTTRIVAGVGVPQITAISNVAEALKGTGVPCIADGGIRFSGDISKALAAGASSVMMGSMFAGTDEAPGEVILFQGRSYKAYRGMGSLGAMADGSADRYFQDPANNVDKFVPEGIEGRVAYKGSMVTILYQLVGGVRSSMGYCGCSTIDEFRERAEFVEITSAGMRESHVHDVQITKEAPNYRAE</sequence>
<evidence type="ECO:0000256" key="10">
    <source>
        <dbReference type="ARBA" id="ARBA00048028"/>
    </source>
</evidence>
<evidence type="ECO:0000256" key="2">
    <source>
        <dbReference type="ARBA" id="ARBA00005502"/>
    </source>
</evidence>
<dbReference type="InterPro" id="IPR013785">
    <property type="entry name" value="Aldolase_TIM"/>
</dbReference>
<dbReference type="EC" id="1.1.1.205" evidence="11 14"/>
<dbReference type="EMBL" id="JADOEL010000019">
    <property type="protein sequence ID" value="MBF8179457.1"/>
    <property type="molecule type" value="Genomic_DNA"/>
</dbReference>
<comment type="pathway">
    <text evidence="11 14">Purine metabolism; XMP biosynthesis via de novo pathway; XMP from IMP: step 1/1.</text>
</comment>
<dbReference type="GO" id="GO:0003938">
    <property type="term" value="F:IMP dehydrogenase activity"/>
    <property type="evidence" value="ECO:0007669"/>
    <property type="project" value="UniProtKB-EC"/>
</dbReference>
<evidence type="ECO:0000313" key="17">
    <source>
        <dbReference type="Proteomes" id="UP000657372"/>
    </source>
</evidence>
<comment type="caution">
    <text evidence="11">Lacks conserved residue(s) required for the propagation of feature annotation.</text>
</comment>
<dbReference type="PIRSF" id="PIRSF000130">
    <property type="entry name" value="IMPDH"/>
    <property type="match status" value="1"/>
</dbReference>
<dbReference type="SUPFAM" id="SSF51412">
    <property type="entry name" value="Inosine monophosphate dehydrogenase (IMPDH)"/>
    <property type="match status" value="1"/>
</dbReference>
<accession>A0ABS0EX83</accession>
<comment type="similarity">
    <text evidence="2 11 13">Belongs to the IMPDH/GMPR family.</text>
</comment>
<feature type="binding site" evidence="11">
    <location>
        <position position="468"/>
    </location>
    <ligand>
        <name>K(+)</name>
        <dbReference type="ChEBI" id="CHEBI:29103"/>
        <note>ligand shared between two tetrameric partners</note>
    </ligand>
</feature>
<protein>
    <recommendedName>
        <fullName evidence="11 14">Inosine-5'-monophosphate dehydrogenase</fullName>
        <shortName evidence="11">IMP dehydrogenase</shortName>
        <shortName evidence="11">IMPD</shortName>
        <shortName evidence="11">IMPDH</shortName>
        <ecNumber evidence="11 14">1.1.1.205</ecNumber>
    </recommendedName>
</protein>
<evidence type="ECO:0000256" key="12">
    <source>
        <dbReference type="PROSITE-ProRule" id="PRU00703"/>
    </source>
</evidence>
<dbReference type="PROSITE" id="PS00487">
    <property type="entry name" value="IMP_DH_GMP_RED"/>
    <property type="match status" value="1"/>
</dbReference>
<dbReference type="RefSeq" id="WP_175625725.1">
    <property type="nucleotide sequence ID" value="NZ_JADOEL010000019.1"/>
</dbReference>
<evidence type="ECO:0000256" key="8">
    <source>
        <dbReference type="ARBA" id="ARBA00023027"/>
    </source>
</evidence>
<comment type="function">
    <text evidence="11">Catalyzes the conversion of inosine 5'-phosphate (IMP) to xanthosine 5'-phosphate (XMP), the first committed and rate-limiting step in the de novo synthesis of guanine nucleotides, and therefore plays an important role in the regulation of cell growth.</text>
</comment>
<organism evidence="16 17">
    <name type="scientific">Herminiimonas contaminans</name>
    <dbReference type="NCBI Taxonomy" id="1111140"/>
    <lineage>
        <taxon>Bacteria</taxon>
        <taxon>Pseudomonadati</taxon>
        <taxon>Pseudomonadota</taxon>
        <taxon>Betaproteobacteria</taxon>
        <taxon>Burkholderiales</taxon>
        <taxon>Oxalobacteraceae</taxon>
        <taxon>Herminiimonas</taxon>
    </lineage>
</organism>
<keyword evidence="9 12" id="KW-0129">CBS domain</keyword>
<evidence type="ECO:0000256" key="6">
    <source>
        <dbReference type="ARBA" id="ARBA00022958"/>
    </source>
</evidence>
<evidence type="ECO:0000313" key="16">
    <source>
        <dbReference type="EMBL" id="MBF8179457.1"/>
    </source>
</evidence>
<feature type="binding site" evidence="11">
    <location>
        <position position="470"/>
    </location>
    <ligand>
        <name>K(+)</name>
        <dbReference type="ChEBI" id="CHEBI:29103"/>
        <note>ligand shared between two tetrameric partners</note>
    </ligand>
</feature>
<feature type="active site" description="Thioimidate intermediate" evidence="11">
    <location>
        <position position="303"/>
    </location>
</feature>
<feature type="domain" description="CBS" evidence="15">
    <location>
        <begin position="92"/>
        <end position="147"/>
    </location>
</feature>
<feature type="binding site" evidence="11">
    <location>
        <begin position="359"/>
        <end position="360"/>
    </location>
    <ligand>
        <name>IMP</name>
        <dbReference type="ChEBI" id="CHEBI:58053"/>
    </ligand>
</feature>
<feature type="binding site" description="in other chain" evidence="11">
    <location>
        <position position="303"/>
    </location>
    <ligand>
        <name>K(+)</name>
        <dbReference type="ChEBI" id="CHEBI:29103"/>
        <note>ligand shared between two tetrameric partners</note>
    </ligand>
</feature>
<dbReference type="CDD" id="cd00381">
    <property type="entry name" value="IMPDH"/>
    <property type="match status" value="1"/>
</dbReference>
<feature type="binding site" evidence="11">
    <location>
        <begin position="296"/>
        <end position="298"/>
    </location>
    <ligand>
        <name>NAD(+)</name>
        <dbReference type="ChEBI" id="CHEBI:57540"/>
    </ligand>
</feature>
<keyword evidence="7 11" id="KW-0560">Oxidoreductase</keyword>
<evidence type="ECO:0000256" key="7">
    <source>
        <dbReference type="ARBA" id="ARBA00023002"/>
    </source>
</evidence>
<feature type="active site" description="Proton acceptor" evidence="11">
    <location>
        <position position="399"/>
    </location>
</feature>